<evidence type="ECO:0000256" key="1">
    <source>
        <dbReference type="SAM" id="MobiDB-lite"/>
    </source>
</evidence>
<reference evidence="2 3" key="2">
    <citation type="journal article" date="2021" name="Int. J. Syst. Evol. Microbiol.">
        <title>Isolation and Polyphasic Characterization of Desulfuromonas versatilis sp. Nov., an Electrogenic Bacteria Capable of Versatile Metabolism Isolated from a Graphene Oxide-Reducing Enrichment Culture.</title>
        <authorList>
            <person name="Xie L."/>
            <person name="Yoshida N."/>
            <person name="Ishii S."/>
            <person name="Meng L."/>
        </authorList>
    </citation>
    <scope>NUCLEOTIDE SEQUENCE [LARGE SCALE GENOMIC DNA]</scope>
    <source>
        <strain evidence="2 3">NIT-T3</strain>
    </source>
</reference>
<evidence type="ECO:0000313" key="2">
    <source>
        <dbReference type="EMBL" id="BCR06028.1"/>
    </source>
</evidence>
<dbReference type="Proteomes" id="UP001319827">
    <property type="component" value="Chromosome"/>
</dbReference>
<protein>
    <submittedName>
        <fullName evidence="2">Uncharacterized protein</fullName>
    </submittedName>
</protein>
<keyword evidence="3" id="KW-1185">Reference proteome</keyword>
<evidence type="ECO:0000313" key="3">
    <source>
        <dbReference type="Proteomes" id="UP001319827"/>
    </source>
</evidence>
<feature type="region of interest" description="Disordered" evidence="1">
    <location>
        <begin position="36"/>
        <end position="69"/>
    </location>
</feature>
<accession>A0ABM8HZ16</accession>
<organism evidence="2 3">
    <name type="scientific">Desulfuromonas versatilis</name>
    <dbReference type="NCBI Taxonomy" id="2802975"/>
    <lineage>
        <taxon>Bacteria</taxon>
        <taxon>Pseudomonadati</taxon>
        <taxon>Thermodesulfobacteriota</taxon>
        <taxon>Desulfuromonadia</taxon>
        <taxon>Desulfuromonadales</taxon>
        <taxon>Desulfuromonadaceae</taxon>
        <taxon>Desulfuromonas</taxon>
    </lineage>
</organism>
<reference evidence="2 3" key="1">
    <citation type="journal article" date="2016" name="C (Basel)">
        <title>Selective Growth of and Electricity Production by Marine Exoelectrogenic Bacteria in Self-Aggregated Hydrogel of Microbially Reduced Graphene Oxide.</title>
        <authorList>
            <person name="Yoshida N."/>
            <person name="Goto Y."/>
            <person name="Miyata Y."/>
        </authorList>
    </citation>
    <scope>NUCLEOTIDE SEQUENCE [LARGE SCALE GENOMIC DNA]</scope>
    <source>
        <strain evidence="2 3">NIT-T3</strain>
    </source>
</reference>
<proteinExistence type="predicted"/>
<name>A0ABM8HZ16_9BACT</name>
<gene>
    <name evidence="2" type="ORF">DESUT3_30970</name>
</gene>
<sequence>MLKKRATGMPKADGAGMKQKSSFISSTWIMAAGFEKRPNRPPALPGCKIAGPARLPSPGGMAADRKSIH</sequence>
<dbReference type="EMBL" id="AP024355">
    <property type="protein sequence ID" value="BCR06028.1"/>
    <property type="molecule type" value="Genomic_DNA"/>
</dbReference>
<dbReference type="RefSeq" id="WP_221249411.1">
    <property type="nucleotide sequence ID" value="NZ_AP024355.1"/>
</dbReference>